<reference evidence="2 3" key="1">
    <citation type="submission" date="2018-09" db="EMBL/GenBank/DDBJ databases">
        <title>Bacillus saliacetes sp. nov., isolated from Thai shrimp paste (Ka-pi).</title>
        <authorList>
            <person name="Daroonpunt R."/>
            <person name="Tanasupawat S."/>
            <person name="Yiamsombut S."/>
        </authorList>
    </citation>
    <scope>NUCLEOTIDE SEQUENCE [LARGE SCALE GENOMIC DNA]</scope>
    <source>
        <strain evidence="2 3">SKP7-4</strain>
    </source>
</reference>
<dbReference type="RefSeq" id="WP_119547096.1">
    <property type="nucleotide sequence ID" value="NZ_QXIR01000014.1"/>
</dbReference>
<protein>
    <submittedName>
        <fullName evidence="2">Uncharacterized protein</fullName>
    </submittedName>
</protein>
<organism evidence="2 3">
    <name type="scientific">Bacillus salacetis</name>
    <dbReference type="NCBI Taxonomy" id="2315464"/>
    <lineage>
        <taxon>Bacteria</taxon>
        <taxon>Bacillati</taxon>
        <taxon>Bacillota</taxon>
        <taxon>Bacilli</taxon>
        <taxon>Bacillales</taxon>
        <taxon>Bacillaceae</taxon>
        <taxon>Bacillus</taxon>
    </lineage>
</organism>
<keyword evidence="1" id="KW-0812">Transmembrane</keyword>
<keyword evidence="3" id="KW-1185">Reference proteome</keyword>
<feature type="transmembrane region" description="Helical" evidence="1">
    <location>
        <begin position="72"/>
        <end position="90"/>
    </location>
</feature>
<name>A0A3A1QXV7_9BACI</name>
<evidence type="ECO:0000313" key="3">
    <source>
        <dbReference type="Proteomes" id="UP000265801"/>
    </source>
</evidence>
<dbReference type="OrthoDB" id="1683771at2"/>
<accession>A0A3A1QXV7</accession>
<dbReference type="Proteomes" id="UP000265801">
    <property type="component" value="Unassembled WGS sequence"/>
</dbReference>
<evidence type="ECO:0000256" key="1">
    <source>
        <dbReference type="SAM" id="Phobius"/>
    </source>
</evidence>
<sequence length="100" mass="11915">MVGNLPHTFSPDKRDDTVCIGPFFTGSIFILKYTYGRLPQFLFLNLVVDAFFVYPFYLWFKKLGIWTLLRMNQLQLLLVFLTKSLLMYGFHHVFIAKRER</sequence>
<keyword evidence="1" id="KW-1133">Transmembrane helix</keyword>
<dbReference type="AlphaFoldDB" id="A0A3A1QXV7"/>
<keyword evidence="1" id="KW-0472">Membrane</keyword>
<evidence type="ECO:0000313" key="2">
    <source>
        <dbReference type="EMBL" id="RIW33309.1"/>
    </source>
</evidence>
<dbReference type="EMBL" id="QXIR01000014">
    <property type="protein sequence ID" value="RIW33309.1"/>
    <property type="molecule type" value="Genomic_DNA"/>
</dbReference>
<comment type="caution">
    <text evidence="2">The sequence shown here is derived from an EMBL/GenBank/DDBJ whole genome shotgun (WGS) entry which is preliminary data.</text>
</comment>
<feature type="transmembrane region" description="Helical" evidence="1">
    <location>
        <begin position="41"/>
        <end position="60"/>
    </location>
</feature>
<gene>
    <name evidence="2" type="ORF">D3H55_11665</name>
</gene>
<proteinExistence type="predicted"/>